<evidence type="ECO:0000313" key="1">
    <source>
        <dbReference type="EMBL" id="MEN1761412.1"/>
    </source>
</evidence>
<evidence type="ECO:0000313" key="2">
    <source>
        <dbReference type="Proteomes" id="UP001407405"/>
    </source>
</evidence>
<dbReference type="InterPro" id="IPR022516">
    <property type="entry name" value="CHP03798_Ocin"/>
</dbReference>
<protein>
    <submittedName>
        <fullName evidence="1">Nif11-like leader peptide family RiPP</fullName>
    </submittedName>
</protein>
<organism evidence="1 2">
    <name type="scientific">Anoxynatronum sibiricum</name>
    <dbReference type="NCBI Taxonomy" id="210623"/>
    <lineage>
        <taxon>Bacteria</taxon>
        <taxon>Bacillati</taxon>
        <taxon>Bacillota</taxon>
        <taxon>Clostridia</taxon>
        <taxon>Eubacteriales</taxon>
        <taxon>Clostridiaceae</taxon>
        <taxon>Anoxynatronum</taxon>
    </lineage>
</organism>
<proteinExistence type="predicted"/>
<name>A0ABU9VW69_9CLOT</name>
<reference evidence="1 2" key="1">
    <citation type="submission" date="2024-04" db="EMBL/GenBank/DDBJ databases">
        <title>Genome sequencing and metabolic network reconstruction of aminoacids and betaine degradation by Anoxynatronum sibiricum.</title>
        <authorList>
            <person name="Detkova E.N."/>
            <person name="Boltjanskaja Y.V."/>
            <person name="Mardanov A.V."/>
            <person name="Kevbrin V."/>
        </authorList>
    </citation>
    <scope>NUCLEOTIDE SEQUENCE [LARGE SCALE GENOMIC DNA]</scope>
    <source>
        <strain evidence="1 2">Z-7981</strain>
    </source>
</reference>
<dbReference type="NCBIfam" id="TIGR03798">
    <property type="entry name" value="leader_Nif11"/>
    <property type="match status" value="1"/>
</dbReference>
<gene>
    <name evidence="1" type="ORF">AAIG11_13045</name>
</gene>
<accession>A0ABU9VW69</accession>
<dbReference type="RefSeq" id="WP_343186703.1">
    <property type="nucleotide sequence ID" value="NZ_JBCITM010000015.1"/>
</dbReference>
<sequence length="91" mass="10082">MEDKSTMLMKKLKEDPVLAEKLFSQETAEEAQTVLAAEGMMFNMEEIKQLAAIVAKSMVIVEEEISEEDLDNVAGGTGFEYGSVVFTRGSW</sequence>
<dbReference type="EMBL" id="JBCITM010000015">
    <property type="protein sequence ID" value="MEN1761412.1"/>
    <property type="molecule type" value="Genomic_DNA"/>
</dbReference>
<comment type="caution">
    <text evidence="1">The sequence shown here is derived from an EMBL/GenBank/DDBJ whole genome shotgun (WGS) entry which is preliminary data.</text>
</comment>
<keyword evidence="2" id="KW-1185">Reference proteome</keyword>
<dbReference type="Proteomes" id="UP001407405">
    <property type="component" value="Unassembled WGS sequence"/>
</dbReference>